<comment type="caution">
    <text evidence="1">The sequence shown here is derived from an EMBL/GenBank/DDBJ whole genome shotgun (WGS) entry which is preliminary data.</text>
</comment>
<dbReference type="AlphaFoldDB" id="A0A0R0LWD2"/>
<organism evidence="1 2">
    <name type="scientific">Pseudoloma neurophilia</name>
    <dbReference type="NCBI Taxonomy" id="146866"/>
    <lineage>
        <taxon>Eukaryota</taxon>
        <taxon>Fungi</taxon>
        <taxon>Fungi incertae sedis</taxon>
        <taxon>Microsporidia</taxon>
        <taxon>Pseudoloma</taxon>
    </lineage>
</organism>
<proteinExistence type="predicted"/>
<evidence type="ECO:0000313" key="2">
    <source>
        <dbReference type="Proteomes" id="UP000051530"/>
    </source>
</evidence>
<accession>A0A0R0LWD2</accession>
<dbReference type="Proteomes" id="UP000051530">
    <property type="component" value="Unassembled WGS sequence"/>
</dbReference>
<protein>
    <submittedName>
        <fullName evidence="1">Uncharacterized protein</fullName>
    </submittedName>
</protein>
<evidence type="ECO:0000313" key="1">
    <source>
        <dbReference type="EMBL" id="KRH93673.1"/>
    </source>
</evidence>
<sequence>MSNLNNDQIKAKIHDFCLVLNEKCGNKTVVQWTCPIMIYFEIFSPQKNVNDKQRAIR</sequence>
<reference evidence="1 2" key="1">
    <citation type="submission" date="2015-07" db="EMBL/GenBank/DDBJ databases">
        <title>The genome of Pseudoloma neurophilia, a relevant intracellular parasite of the zebrafish.</title>
        <authorList>
            <person name="Ndikumana S."/>
            <person name="Pelin A."/>
            <person name="Sanders J."/>
            <person name="Corradi N."/>
        </authorList>
    </citation>
    <scope>NUCLEOTIDE SEQUENCE [LARGE SCALE GENOMIC DNA]</scope>
    <source>
        <strain evidence="1 2">MK1</strain>
    </source>
</reference>
<name>A0A0R0LWD2_9MICR</name>
<keyword evidence="2" id="KW-1185">Reference proteome</keyword>
<dbReference type="VEuPathDB" id="MicrosporidiaDB:M153_672000782"/>
<gene>
    <name evidence="1" type="ORF">M153_672000782</name>
</gene>
<dbReference type="EMBL" id="LGUB01000254">
    <property type="protein sequence ID" value="KRH93673.1"/>
    <property type="molecule type" value="Genomic_DNA"/>
</dbReference>